<sequence>MREWRQSGAFSKGANFEGLFYAIRNHLSSLSDAAANAQLFLMLVLSLHKLLLVLRRLLFGKPIIRNVLQRLLRRLAFFWSLLRPTWRLGGVSRSTSDKPPSDKPPDDSPILPPTTFITNDENTTSLDKNTISLDDISCSLYPYAYPPRNISRSSHNLGIQASRSSHNLAIASRHASRSSHNLAIASRNASRSSHNLAPESVFGPDSLGAESVNEYTITYQSPSDPSNSPTSPRPGYSLSSPHLLRPNSRSSFPRGRRSRSSSPGPSIVAIPEGDVVIQLEDVIHSPSSEVKPALLDDRIYPLAPEFFQRYDRVNRIPKKETKMTVQPLQMDFSTHKNPPGWTFYAHPEGVPYFYQAEKRVYTEANLYEEDFLHAANENIATIEDFLALHGIRLEPTVDLALDLNTLEDGTIITDYYYADHGRRIIFFLDEFESFNLPPWSHVPGINSLSHLRIEFEVQYWYHCLLYPTCLELSASLVNELRDIVMHSIGDSMTSPYSTVPYNLEDLYKILSLTNNLKENVGTRYGGCVSLLSRFMYVFVRQKFFDFHGQPCARLNRNQTVYEGVVEKRTLLIKSLSPLLFNAPDVHLRNLEKMWVDGLMHKAVWLQSIAKLNEEWQEFVLYATVILNANVAFLAIQSIDDSVPPYRSPTQVASYLSMIASIGSIILGLLLVRQNRSKEEGTSDDALRFLSARKHPKLGLETVAIMFSLPYALLMWGVVAFLAAFSLNCFQKADPATRVLVGIAFLSICVLIFWCIWMAWDKKPAEPVNAAAAPVDSDGDGSEKSPSQRDVRGLGSRWTWPNIFRKYSYDSGTTVV</sequence>
<feature type="transmembrane region" description="Helical" evidence="2">
    <location>
        <begin position="738"/>
        <end position="759"/>
    </location>
</feature>
<dbReference type="HOGENOM" id="CLU_015091_1_0_1"/>
<dbReference type="OrthoDB" id="2657661at2759"/>
<accession>A0A0C9WPJ4</accession>
<keyword evidence="2" id="KW-1133">Transmembrane helix</keyword>
<feature type="transmembrane region" description="Helical" evidence="2">
    <location>
        <begin position="650"/>
        <end position="671"/>
    </location>
</feature>
<dbReference type="AlphaFoldDB" id="A0A0C9WPJ4"/>
<evidence type="ECO:0000313" key="3">
    <source>
        <dbReference type="EMBL" id="KIJ99924.1"/>
    </source>
</evidence>
<reference evidence="3 4" key="1">
    <citation type="submission" date="2014-04" db="EMBL/GenBank/DDBJ databases">
        <authorList>
            <consortium name="DOE Joint Genome Institute"/>
            <person name="Kuo A."/>
            <person name="Kohler A."/>
            <person name="Nagy L.G."/>
            <person name="Floudas D."/>
            <person name="Copeland A."/>
            <person name="Barry K.W."/>
            <person name="Cichocki N."/>
            <person name="Veneault-Fourrey C."/>
            <person name="LaButti K."/>
            <person name="Lindquist E.A."/>
            <person name="Lipzen A."/>
            <person name="Lundell T."/>
            <person name="Morin E."/>
            <person name="Murat C."/>
            <person name="Sun H."/>
            <person name="Tunlid A."/>
            <person name="Henrissat B."/>
            <person name="Grigoriev I.V."/>
            <person name="Hibbett D.S."/>
            <person name="Martin F."/>
            <person name="Nordberg H.P."/>
            <person name="Cantor M.N."/>
            <person name="Hua S.X."/>
        </authorList>
    </citation>
    <scope>NUCLEOTIDE SEQUENCE [LARGE SCALE GENOMIC DNA]</scope>
    <source>
        <strain evidence="3 4">LaAM-08-1</strain>
    </source>
</reference>
<feature type="compositionally biased region" description="Low complexity" evidence="1">
    <location>
        <begin position="221"/>
        <end position="234"/>
    </location>
</feature>
<feature type="region of interest" description="Disordered" evidence="1">
    <location>
        <begin position="185"/>
        <end position="269"/>
    </location>
</feature>
<reference evidence="4" key="2">
    <citation type="submission" date="2015-01" db="EMBL/GenBank/DDBJ databases">
        <title>Evolutionary Origins and Diversification of the Mycorrhizal Mutualists.</title>
        <authorList>
            <consortium name="DOE Joint Genome Institute"/>
            <consortium name="Mycorrhizal Genomics Consortium"/>
            <person name="Kohler A."/>
            <person name="Kuo A."/>
            <person name="Nagy L.G."/>
            <person name="Floudas D."/>
            <person name="Copeland A."/>
            <person name="Barry K.W."/>
            <person name="Cichocki N."/>
            <person name="Veneault-Fourrey C."/>
            <person name="LaButti K."/>
            <person name="Lindquist E.A."/>
            <person name="Lipzen A."/>
            <person name="Lundell T."/>
            <person name="Morin E."/>
            <person name="Murat C."/>
            <person name="Riley R."/>
            <person name="Ohm R."/>
            <person name="Sun H."/>
            <person name="Tunlid A."/>
            <person name="Henrissat B."/>
            <person name="Grigoriev I.V."/>
            <person name="Hibbett D.S."/>
            <person name="Martin F."/>
        </authorList>
    </citation>
    <scope>NUCLEOTIDE SEQUENCE [LARGE SCALE GENOMIC DNA]</scope>
    <source>
        <strain evidence="4">LaAM-08-1</strain>
    </source>
</reference>
<keyword evidence="4" id="KW-1185">Reference proteome</keyword>
<feature type="compositionally biased region" description="Basic and acidic residues" evidence="1">
    <location>
        <begin position="95"/>
        <end position="106"/>
    </location>
</feature>
<dbReference type="STRING" id="1095629.A0A0C9WPJ4"/>
<evidence type="ECO:0000256" key="2">
    <source>
        <dbReference type="SAM" id="Phobius"/>
    </source>
</evidence>
<feature type="compositionally biased region" description="Basic and acidic residues" evidence="1">
    <location>
        <begin position="780"/>
        <end position="791"/>
    </location>
</feature>
<keyword evidence="2" id="KW-0472">Membrane</keyword>
<feature type="region of interest" description="Disordered" evidence="1">
    <location>
        <begin position="91"/>
        <end position="122"/>
    </location>
</feature>
<name>A0A0C9WPJ4_9AGAR</name>
<dbReference type="Proteomes" id="UP000054477">
    <property type="component" value="Unassembled WGS sequence"/>
</dbReference>
<organism evidence="3 4">
    <name type="scientific">Laccaria amethystina LaAM-08-1</name>
    <dbReference type="NCBI Taxonomy" id="1095629"/>
    <lineage>
        <taxon>Eukaryota</taxon>
        <taxon>Fungi</taxon>
        <taxon>Dikarya</taxon>
        <taxon>Basidiomycota</taxon>
        <taxon>Agaricomycotina</taxon>
        <taxon>Agaricomycetes</taxon>
        <taxon>Agaricomycetidae</taxon>
        <taxon>Agaricales</taxon>
        <taxon>Agaricineae</taxon>
        <taxon>Hydnangiaceae</taxon>
        <taxon>Laccaria</taxon>
    </lineage>
</organism>
<gene>
    <name evidence="3" type="ORF">K443DRAFT_679606</name>
</gene>
<protein>
    <submittedName>
        <fullName evidence="3">Uncharacterized protein</fullName>
    </submittedName>
</protein>
<feature type="transmembrane region" description="Helical" evidence="2">
    <location>
        <begin position="702"/>
        <end position="726"/>
    </location>
</feature>
<proteinExistence type="predicted"/>
<evidence type="ECO:0000313" key="4">
    <source>
        <dbReference type="Proteomes" id="UP000054477"/>
    </source>
</evidence>
<feature type="region of interest" description="Disordered" evidence="1">
    <location>
        <begin position="770"/>
        <end position="792"/>
    </location>
</feature>
<evidence type="ECO:0000256" key="1">
    <source>
        <dbReference type="SAM" id="MobiDB-lite"/>
    </source>
</evidence>
<keyword evidence="2" id="KW-0812">Transmembrane</keyword>
<dbReference type="EMBL" id="KN838636">
    <property type="protein sequence ID" value="KIJ99924.1"/>
    <property type="molecule type" value="Genomic_DNA"/>
</dbReference>